<reference evidence="2" key="1">
    <citation type="journal article" date="2019" name="Int. J. Syst. Evol. Microbiol.">
        <title>The Global Catalogue of Microorganisms (GCM) 10K type strain sequencing project: providing services to taxonomists for standard genome sequencing and annotation.</title>
        <authorList>
            <consortium name="The Broad Institute Genomics Platform"/>
            <consortium name="The Broad Institute Genome Sequencing Center for Infectious Disease"/>
            <person name="Wu L."/>
            <person name="Ma J."/>
        </authorList>
    </citation>
    <scope>NUCLEOTIDE SEQUENCE [LARGE SCALE GENOMIC DNA]</scope>
    <source>
        <strain evidence="2">JCM 17986</strain>
    </source>
</reference>
<gene>
    <name evidence="1" type="ORF">GCM10023205_52870</name>
</gene>
<protein>
    <submittedName>
        <fullName evidence="1">Uncharacterized protein</fullName>
    </submittedName>
</protein>
<keyword evidence="2" id="KW-1185">Reference proteome</keyword>
<evidence type="ECO:0000313" key="1">
    <source>
        <dbReference type="EMBL" id="GAA4978316.1"/>
    </source>
</evidence>
<comment type="caution">
    <text evidence="1">The sequence shown here is derived from an EMBL/GenBank/DDBJ whole genome shotgun (WGS) entry which is preliminary data.</text>
</comment>
<evidence type="ECO:0000313" key="2">
    <source>
        <dbReference type="Proteomes" id="UP001500466"/>
    </source>
</evidence>
<name>A0ABP9HTI3_9ACTN</name>
<dbReference type="Proteomes" id="UP001500466">
    <property type="component" value="Unassembled WGS sequence"/>
</dbReference>
<accession>A0ABP9HTI3</accession>
<proteinExistence type="predicted"/>
<dbReference type="EMBL" id="BAABHS010000020">
    <property type="protein sequence ID" value="GAA4978316.1"/>
    <property type="molecule type" value="Genomic_DNA"/>
</dbReference>
<organism evidence="1 2">
    <name type="scientific">Yinghuangia aomiensis</name>
    <dbReference type="NCBI Taxonomy" id="676205"/>
    <lineage>
        <taxon>Bacteria</taxon>
        <taxon>Bacillati</taxon>
        <taxon>Actinomycetota</taxon>
        <taxon>Actinomycetes</taxon>
        <taxon>Kitasatosporales</taxon>
        <taxon>Streptomycetaceae</taxon>
        <taxon>Yinghuangia</taxon>
    </lineage>
</organism>
<sequence length="63" mass="6693">MPVTNMIPKQPDRLALWKIRNGISGDAERAGIIRNAAGRAHPPSGGTTVAVLPHECKAALIRP</sequence>